<proteinExistence type="predicted"/>
<sequence length="108" mass="12022">MRAVGFFILAATLGSFGAQPCLLLSFPRYAYCPGDFGKSARSELLLVHLQALLLSSGSRAPFLLWLIVCFVEPAWKEAMNLHPRAPIVPPNFSSEFSWIILAKYHLLN</sequence>
<evidence type="ECO:0000313" key="1">
    <source>
        <dbReference type="EMBL" id="KAH7220512.1"/>
    </source>
</evidence>
<protein>
    <submittedName>
        <fullName evidence="1">Uncharacterized protein</fullName>
    </submittedName>
</protein>
<accession>A0A9P9JL73</accession>
<dbReference type="EMBL" id="JAGMUX010000028">
    <property type="protein sequence ID" value="KAH7220512.1"/>
    <property type="molecule type" value="Genomic_DNA"/>
</dbReference>
<organism evidence="1 2">
    <name type="scientific">Fusarium redolens</name>
    <dbReference type="NCBI Taxonomy" id="48865"/>
    <lineage>
        <taxon>Eukaryota</taxon>
        <taxon>Fungi</taxon>
        <taxon>Dikarya</taxon>
        <taxon>Ascomycota</taxon>
        <taxon>Pezizomycotina</taxon>
        <taxon>Sordariomycetes</taxon>
        <taxon>Hypocreomycetidae</taxon>
        <taxon>Hypocreales</taxon>
        <taxon>Nectriaceae</taxon>
        <taxon>Fusarium</taxon>
        <taxon>Fusarium redolens species complex</taxon>
    </lineage>
</organism>
<comment type="caution">
    <text evidence="1">The sequence shown here is derived from an EMBL/GenBank/DDBJ whole genome shotgun (WGS) entry which is preliminary data.</text>
</comment>
<dbReference type="GeneID" id="70224358"/>
<evidence type="ECO:0000313" key="2">
    <source>
        <dbReference type="Proteomes" id="UP000720189"/>
    </source>
</evidence>
<keyword evidence="2" id="KW-1185">Reference proteome</keyword>
<gene>
    <name evidence="1" type="ORF">BKA55DRAFT_585018</name>
</gene>
<name>A0A9P9JL73_FUSRE</name>
<reference evidence="1" key="1">
    <citation type="journal article" date="2021" name="Nat. Commun.">
        <title>Genetic determinants of endophytism in the Arabidopsis root mycobiome.</title>
        <authorList>
            <person name="Mesny F."/>
            <person name="Miyauchi S."/>
            <person name="Thiergart T."/>
            <person name="Pickel B."/>
            <person name="Atanasova L."/>
            <person name="Karlsson M."/>
            <person name="Huettel B."/>
            <person name="Barry K.W."/>
            <person name="Haridas S."/>
            <person name="Chen C."/>
            <person name="Bauer D."/>
            <person name="Andreopoulos W."/>
            <person name="Pangilinan J."/>
            <person name="LaButti K."/>
            <person name="Riley R."/>
            <person name="Lipzen A."/>
            <person name="Clum A."/>
            <person name="Drula E."/>
            <person name="Henrissat B."/>
            <person name="Kohler A."/>
            <person name="Grigoriev I.V."/>
            <person name="Martin F.M."/>
            <person name="Hacquard S."/>
        </authorList>
    </citation>
    <scope>NUCLEOTIDE SEQUENCE</scope>
    <source>
        <strain evidence="1">MPI-CAGE-AT-0023</strain>
    </source>
</reference>
<dbReference type="Proteomes" id="UP000720189">
    <property type="component" value="Unassembled WGS sequence"/>
</dbReference>
<dbReference type="AlphaFoldDB" id="A0A9P9JL73"/>
<dbReference type="RefSeq" id="XP_046042116.1">
    <property type="nucleotide sequence ID" value="XM_046194404.1"/>
</dbReference>